<dbReference type="Pfam" id="PF13563">
    <property type="entry name" value="2_5_RNA_ligase2"/>
    <property type="match status" value="1"/>
</dbReference>
<dbReference type="PANTHER" id="PTHR36039:SF2">
    <property type="entry name" value="RNA LIGASE_CYCLIC NUCLEOTIDE PHOSPHODIESTERASE FAMILY PROTEIN"/>
    <property type="match status" value="1"/>
</dbReference>
<dbReference type="Gene3D" id="3.90.1140.10">
    <property type="entry name" value="Cyclic phosphodiesterase"/>
    <property type="match status" value="1"/>
</dbReference>
<dbReference type="PANTHER" id="PTHR36039">
    <property type="match status" value="1"/>
</dbReference>
<evidence type="ECO:0000313" key="2">
    <source>
        <dbReference type="Proteomes" id="UP001336020"/>
    </source>
</evidence>
<protein>
    <submittedName>
        <fullName evidence="1">2'-5' RNA ligase family protein</fullName>
    </submittedName>
</protein>
<name>A0ABU7LEQ7_9NOCA</name>
<proteinExistence type="predicted"/>
<accession>A0ABU7LEQ7</accession>
<sequence>MVQSVELLLDPHLDAQVRAQWAALLAAGVDSQGRIRSETNRPHVTLFVAGSIPADLDAAVRDACFDSVRDACFESVPVTLGGLVVFGGRHATLARLVVPSTALLAVHARVFGALGQCPGIPEHIRPHGWTPHVTLARRVPAGSMGTAVVAAHRSEGDSIGSATGMRRWDGTAKREWRLV</sequence>
<comment type="caution">
    <text evidence="1">The sequence shown here is derived from an EMBL/GenBank/DDBJ whole genome shotgun (WGS) entry which is preliminary data.</text>
</comment>
<keyword evidence="2" id="KW-1185">Reference proteome</keyword>
<dbReference type="EMBL" id="JAUTXY010000010">
    <property type="protein sequence ID" value="MEE2060023.1"/>
    <property type="molecule type" value="Genomic_DNA"/>
</dbReference>
<keyword evidence="1" id="KW-0436">Ligase</keyword>
<evidence type="ECO:0000313" key="1">
    <source>
        <dbReference type="EMBL" id="MEE2060023.1"/>
    </source>
</evidence>
<organism evidence="1 2">
    <name type="scientific">Rhodococcus artemisiae</name>
    <dbReference type="NCBI Taxonomy" id="714159"/>
    <lineage>
        <taxon>Bacteria</taxon>
        <taxon>Bacillati</taxon>
        <taxon>Actinomycetota</taxon>
        <taxon>Actinomycetes</taxon>
        <taxon>Mycobacteriales</taxon>
        <taxon>Nocardiaceae</taxon>
        <taxon>Rhodococcus</taxon>
    </lineage>
</organism>
<dbReference type="SUPFAM" id="SSF55144">
    <property type="entry name" value="LigT-like"/>
    <property type="match status" value="1"/>
</dbReference>
<gene>
    <name evidence="1" type="ORF">Q7514_21095</name>
</gene>
<dbReference type="Proteomes" id="UP001336020">
    <property type="component" value="Unassembled WGS sequence"/>
</dbReference>
<dbReference type="GO" id="GO:0016874">
    <property type="term" value="F:ligase activity"/>
    <property type="evidence" value="ECO:0007669"/>
    <property type="project" value="UniProtKB-KW"/>
</dbReference>
<reference evidence="1 2" key="1">
    <citation type="submission" date="2023-07" db="EMBL/GenBank/DDBJ databases">
        <authorList>
            <person name="Girao M."/>
            <person name="Carvalho M.F."/>
        </authorList>
    </citation>
    <scope>NUCLEOTIDE SEQUENCE [LARGE SCALE GENOMIC DNA]</scope>
    <source>
        <strain evidence="1 2">YIM65754</strain>
    </source>
</reference>
<dbReference type="RefSeq" id="WP_330135201.1">
    <property type="nucleotide sequence ID" value="NZ_JAUTXY010000010.1"/>
</dbReference>
<dbReference type="InterPro" id="IPR009097">
    <property type="entry name" value="Cyclic_Pdiesterase"/>
</dbReference>